<keyword evidence="3" id="KW-1185">Reference proteome</keyword>
<proteinExistence type="predicted"/>
<comment type="caution">
    <text evidence="2">The sequence shown here is derived from an EMBL/GenBank/DDBJ whole genome shotgun (WGS) entry which is preliminary data.</text>
</comment>
<evidence type="ECO:0000313" key="2">
    <source>
        <dbReference type="EMBL" id="KAK2106731.1"/>
    </source>
</evidence>
<feature type="compositionally biased region" description="Polar residues" evidence="1">
    <location>
        <begin position="107"/>
        <end position="116"/>
    </location>
</feature>
<accession>A0ABQ9VC34</accession>
<gene>
    <name evidence="2" type="ORF">P7K49_016245</name>
</gene>
<organism evidence="2 3">
    <name type="scientific">Saguinus oedipus</name>
    <name type="common">Cotton-top tamarin</name>
    <name type="synonym">Oedipomidas oedipus</name>
    <dbReference type="NCBI Taxonomy" id="9490"/>
    <lineage>
        <taxon>Eukaryota</taxon>
        <taxon>Metazoa</taxon>
        <taxon>Chordata</taxon>
        <taxon>Craniata</taxon>
        <taxon>Vertebrata</taxon>
        <taxon>Euteleostomi</taxon>
        <taxon>Mammalia</taxon>
        <taxon>Eutheria</taxon>
        <taxon>Euarchontoglires</taxon>
        <taxon>Primates</taxon>
        <taxon>Haplorrhini</taxon>
        <taxon>Platyrrhini</taxon>
        <taxon>Cebidae</taxon>
        <taxon>Callitrichinae</taxon>
        <taxon>Saguinus</taxon>
    </lineage>
</organism>
<feature type="region of interest" description="Disordered" evidence="1">
    <location>
        <begin position="46"/>
        <end position="126"/>
    </location>
</feature>
<evidence type="ECO:0000256" key="1">
    <source>
        <dbReference type="SAM" id="MobiDB-lite"/>
    </source>
</evidence>
<name>A0ABQ9VC34_SAGOE</name>
<evidence type="ECO:0000313" key="3">
    <source>
        <dbReference type="Proteomes" id="UP001266305"/>
    </source>
</evidence>
<feature type="region of interest" description="Disordered" evidence="1">
    <location>
        <begin position="162"/>
        <end position="188"/>
    </location>
</feature>
<feature type="compositionally biased region" description="Basic and acidic residues" evidence="1">
    <location>
        <begin position="89"/>
        <end position="104"/>
    </location>
</feature>
<protein>
    <submittedName>
        <fullName evidence="2">Uncharacterized protein</fullName>
    </submittedName>
</protein>
<reference evidence="2 3" key="1">
    <citation type="submission" date="2023-05" db="EMBL/GenBank/DDBJ databases">
        <title>B98-5 Cell Line De Novo Hybrid Assembly: An Optical Mapping Approach.</title>
        <authorList>
            <person name="Kananen K."/>
            <person name="Auerbach J.A."/>
            <person name="Kautto E."/>
            <person name="Blachly J.S."/>
        </authorList>
    </citation>
    <scope>NUCLEOTIDE SEQUENCE [LARGE SCALE GENOMIC DNA]</scope>
    <source>
        <strain evidence="2">B95-8</strain>
        <tissue evidence="2">Cell line</tissue>
    </source>
</reference>
<feature type="compositionally biased region" description="Basic residues" evidence="1">
    <location>
        <begin position="177"/>
        <end position="188"/>
    </location>
</feature>
<dbReference type="EMBL" id="JASSZA010000007">
    <property type="protein sequence ID" value="KAK2106731.1"/>
    <property type="molecule type" value="Genomic_DNA"/>
</dbReference>
<sequence length="188" mass="20812">MSERRRSAVALSSRAHAFSVEALIGSNKKRKLRDWEEKGLDLSMEALSPAGPLGDTEDAAAHGLEPHPGHCGSGDLGLASENSGGLARHAADRGAEEVELRAEDTGTWGTNLQQPGINRPRRSLALKPARPRPFLEHQRKFFSQERLEQLLRLRPCKQISGARRRHLRSDLSPGFSRMRRSRVSRGAK</sequence>
<dbReference type="Proteomes" id="UP001266305">
    <property type="component" value="Unassembled WGS sequence"/>
</dbReference>